<dbReference type="RefSeq" id="WP_004788419.1">
    <property type="nucleotide sequence ID" value="NZ_SORO01000001.1"/>
</dbReference>
<dbReference type="Gene3D" id="3.30.565.10">
    <property type="entry name" value="Histidine kinase-like ATPase, C-terminal domain"/>
    <property type="match status" value="1"/>
</dbReference>
<dbReference type="InterPro" id="IPR036890">
    <property type="entry name" value="HATPase_C_sf"/>
</dbReference>
<accession>A0A4R8MUG4</accession>
<protein>
    <recommendedName>
        <fullName evidence="3">STAS domain-containing protein</fullName>
    </recommendedName>
</protein>
<dbReference type="STRING" id="1193051.LEP1GSC017_3662"/>
<dbReference type="OrthoDB" id="838909at2"/>
<dbReference type="EMBL" id="SORO01000001">
    <property type="protein sequence ID" value="TDY71347.1"/>
    <property type="molecule type" value="Genomic_DNA"/>
</dbReference>
<name>A0A4R8MUG4_LEPME</name>
<evidence type="ECO:0000313" key="1">
    <source>
        <dbReference type="EMBL" id="TDY71347.1"/>
    </source>
</evidence>
<dbReference type="GeneID" id="79825666"/>
<evidence type="ECO:0008006" key="3">
    <source>
        <dbReference type="Google" id="ProtNLM"/>
    </source>
</evidence>
<proteinExistence type="predicted"/>
<dbReference type="Proteomes" id="UP000294684">
    <property type="component" value="Unassembled WGS sequence"/>
</dbReference>
<reference evidence="1 2" key="1">
    <citation type="submission" date="2019-03" db="EMBL/GenBank/DDBJ databases">
        <title>Genomic Encyclopedia of Archaeal and Bacterial Type Strains, Phase II (KMG-II): from individual species to whole genera.</title>
        <authorList>
            <person name="Goeker M."/>
        </authorList>
    </citation>
    <scope>NUCLEOTIDE SEQUENCE [LARGE SCALE GENOMIC DNA]</scope>
    <source>
        <strain evidence="1 2">DSM 21537</strain>
    </source>
</reference>
<organism evidence="1 2">
    <name type="scientific">Leptospira meyeri</name>
    <dbReference type="NCBI Taxonomy" id="29508"/>
    <lineage>
        <taxon>Bacteria</taxon>
        <taxon>Pseudomonadati</taxon>
        <taxon>Spirochaetota</taxon>
        <taxon>Spirochaetia</taxon>
        <taxon>Leptospirales</taxon>
        <taxon>Leptospiraceae</taxon>
        <taxon>Leptospira</taxon>
    </lineage>
</organism>
<gene>
    <name evidence="1" type="ORF">CLV96_0309</name>
</gene>
<dbReference type="AlphaFoldDB" id="A0A4R8MUG4"/>
<evidence type="ECO:0000313" key="2">
    <source>
        <dbReference type="Proteomes" id="UP000294684"/>
    </source>
</evidence>
<keyword evidence="2" id="KW-1185">Reference proteome</keyword>
<sequence length="349" mass="40921">MKLYFKKKYYKQWHDKRSQKIGRKPRRNKKYNPNRLPIYQRQHRIEYLRVNPIKAPSQLDLLRNTEECLRFFTELRDLGAINKVNKTCYVEMDISKVEKIDYSSVCVLIAISRDLKFKKIILRGNYPESEQCKKLVIESGLLTFMFDDKGKPFDKSEKSDLFFIEKGSELLSQKDNISISKSVQHVVKHLSGKESHFPKLRTIMLEICGNSIEWGETLNNQWLFGVKYEEEKVIFTITDVGKGILKTLKKKFTRFLKDVLSNKTSDEVLKGAFIKKYNSKTEEINRNKGLPSIKKAYDNGIISNLTVITNNVMLNFSDEKKSKEMQGHEFEGTLYRWEVTKDNLKMGLI</sequence>
<comment type="caution">
    <text evidence="1">The sequence shown here is derived from an EMBL/GenBank/DDBJ whole genome shotgun (WGS) entry which is preliminary data.</text>
</comment>